<dbReference type="GO" id="GO:0060271">
    <property type="term" value="P:cilium assembly"/>
    <property type="evidence" value="ECO:0007669"/>
    <property type="project" value="InterPro"/>
</dbReference>
<dbReference type="AlphaFoldDB" id="A0A1R2CY19"/>
<evidence type="ECO:0000256" key="1">
    <source>
        <dbReference type="SAM" id="Coils"/>
    </source>
</evidence>
<dbReference type="InterPro" id="IPR016024">
    <property type="entry name" value="ARM-type_fold"/>
</dbReference>
<reference evidence="2 3" key="1">
    <citation type="submission" date="2016-11" db="EMBL/GenBank/DDBJ databases">
        <title>The macronuclear genome of Stentor coeruleus: a giant cell with tiny introns.</title>
        <authorList>
            <person name="Slabodnick M."/>
            <person name="Ruby J.G."/>
            <person name="Reiff S.B."/>
            <person name="Swart E.C."/>
            <person name="Gosai S."/>
            <person name="Prabakaran S."/>
            <person name="Witkowska E."/>
            <person name="Larue G.E."/>
            <person name="Fisher S."/>
            <person name="Freeman R.M."/>
            <person name="Gunawardena J."/>
            <person name="Chu W."/>
            <person name="Stover N.A."/>
            <person name="Gregory B.D."/>
            <person name="Nowacki M."/>
            <person name="Derisi J."/>
            <person name="Roy S.W."/>
            <person name="Marshall W.F."/>
            <person name="Sood P."/>
        </authorList>
    </citation>
    <scope>NUCLEOTIDE SEQUENCE [LARGE SCALE GENOMIC DNA]</scope>
    <source>
        <strain evidence="2">WM001</strain>
    </source>
</reference>
<feature type="coiled-coil region" evidence="1">
    <location>
        <begin position="12"/>
        <end position="39"/>
    </location>
</feature>
<evidence type="ECO:0000313" key="2">
    <source>
        <dbReference type="EMBL" id="OMJ93899.1"/>
    </source>
</evidence>
<dbReference type="GO" id="GO:0036064">
    <property type="term" value="C:ciliary basal body"/>
    <property type="evidence" value="ECO:0007669"/>
    <property type="project" value="InterPro"/>
</dbReference>
<dbReference type="InterPro" id="IPR040369">
    <property type="entry name" value="ARMC9"/>
</dbReference>
<keyword evidence="1" id="KW-0175">Coiled coil</keyword>
<dbReference type="GO" id="GO:0097542">
    <property type="term" value="C:ciliary tip"/>
    <property type="evidence" value="ECO:0007669"/>
    <property type="project" value="TreeGrafter"/>
</dbReference>
<dbReference type="PANTHER" id="PTHR14881">
    <property type="entry name" value="LISH DOMAIN-CONTAINING PROTEIN ARMC9"/>
    <property type="match status" value="1"/>
</dbReference>
<evidence type="ECO:0000313" key="3">
    <source>
        <dbReference type="Proteomes" id="UP000187209"/>
    </source>
</evidence>
<dbReference type="SUPFAM" id="SSF48371">
    <property type="entry name" value="ARM repeat"/>
    <property type="match status" value="1"/>
</dbReference>
<accession>A0A1R2CY19</accession>
<dbReference type="PANTHER" id="PTHR14881:SF4">
    <property type="entry name" value="LISH DOMAIN-CONTAINING PROTEIN ARMC9"/>
    <property type="match status" value="1"/>
</dbReference>
<sequence length="382" mass="43577">MSQDHIDQNIKKKTQSATKKQLEELKQAHENLLRSSKKVYKIAVNAVKLLEDHHLEQEITALYKMQLSQAQYDIGAKPLKSTESSLMSNMYIQGLRNQMTHMLQTNDYPNLSRELAKIRVECISAPVNQRRGIVDTLQKNDIFGANISQMIGVKNKGVKNGTFALVSILCTTEDGKNYILGDNPSGITTLLMKQLEAQERNSITQRFIISALSKLSLEDPVVECMINSQFHSWILSNLMKHDLHEFIQSFASAILVNIFSSNYGKDYLRANKEISDSIARKLLVFANHENVPLDVAFHCILCVYVISEIFQDINFNQDITQVVEEVWKTPDTGDGTKSRIFKISNNIINRKHDYNSKSMHKKDKVEDDVIYFECFNDEAPIV</sequence>
<comment type="caution">
    <text evidence="2">The sequence shown here is derived from an EMBL/GenBank/DDBJ whole genome shotgun (WGS) entry which is preliminary data.</text>
</comment>
<protein>
    <submittedName>
        <fullName evidence="2">Uncharacterized protein</fullName>
    </submittedName>
</protein>
<dbReference type="EMBL" id="MPUH01000035">
    <property type="protein sequence ID" value="OMJ93899.1"/>
    <property type="molecule type" value="Genomic_DNA"/>
</dbReference>
<gene>
    <name evidence="2" type="ORF">SteCoe_3096</name>
</gene>
<proteinExistence type="predicted"/>
<organism evidence="2 3">
    <name type="scientific">Stentor coeruleus</name>
    <dbReference type="NCBI Taxonomy" id="5963"/>
    <lineage>
        <taxon>Eukaryota</taxon>
        <taxon>Sar</taxon>
        <taxon>Alveolata</taxon>
        <taxon>Ciliophora</taxon>
        <taxon>Postciliodesmatophora</taxon>
        <taxon>Heterotrichea</taxon>
        <taxon>Heterotrichida</taxon>
        <taxon>Stentoridae</taxon>
        <taxon>Stentor</taxon>
    </lineage>
</organism>
<keyword evidence="3" id="KW-1185">Reference proteome</keyword>
<name>A0A1R2CY19_9CILI</name>
<dbReference type="OrthoDB" id="323728at2759"/>
<dbReference type="Proteomes" id="UP000187209">
    <property type="component" value="Unassembled WGS sequence"/>
</dbReference>
<dbReference type="GO" id="GO:0005814">
    <property type="term" value="C:centriole"/>
    <property type="evidence" value="ECO:0007669"/>
    <property type="project" value="TreeGrafter"/>
</dbReference>